<dbReference type="InterPro" id="IPR000717">
    <property type="entry name" value="PCI_dom"/>
</dbReference>
<dbReference type="GO" id="GO:0005852">
    <property type="term" value="C:eukaryotic translation initiation factor 3 complex"/>
    <property type="evidence" value="ECO:0007669"/>
    <property type="project" value="TreeGrafter"/>
</dbReference>
<dbReference type="Pfam" id="PF18005">
    <property type="entry name" value="eIF3m_C_helix"/>
    <property type="match status" value="1"/>
</dbReference>
<protein>
    <recommendedName>
        <fullName evidence="2">PCI domain-containing protein</fullName>
    </recommendedName>
</protein>
<comment type="similarity">
    <text evidence="1">Belongs to the CSN7/EIF3M family. CSN7 subfamily.</text>
</comment>
<reference evidence="4" key="1">
    <citation type="submission" date="2016-02" db="EMBL/GenBank/DDBJ databases">
        <title>Comparative genomics of biotechnologically important yeasts.</title>
        <authorList>
            <consortium name="DOE Joint Genome Institute"/>
            <person name="Riley R."/>
            <person name="Haridas S."/>
            <person name="Wolfe K.H."/>
            <person name="Lopes M.R."/>
            <person name="Hittinger C.T."/>
            <person name="Goker M."/>
            <person name="Salamov A."/>
            <person name="Wisecaver J."/>
            <person name="Long T.M."/>
            <person name="Aerts A.L."/>
            <person name="Barry K."/>
            <person name="Choi C."/>
            <person name="Clum A."/>
            <person name="Coughlan A.Y."/>
            <person name="Deshpande S."/>
            <person name="Douglass A.P."/>
            <person name="Hanson S.J."/>
            <person name="Klenk H.-P."/>
            <person name="Labutti K."/>
            <person name="Lapidus A."/>
            <person name="Lindquist E."/>
            <person name="Lipzen A."/>
            <person name="Meier-Kolthoff J.P."/>
            <person name="Ohm R.A."/>
            <person name="Otillar R.P."/>
            <person name="Pangilinan J."/>
            <person name="Peng Y."/>
            <person name="Rokas A."/>
            <person name="Rosa C.A."/>
            <person name="Scheuner C."/>
            <person name="Sibirny A.A."/>
            <person name="Slot J.C."/>
            <person name="Stielow J.B."/>
            <person name="Sun H."/>
            <person name="Kurtzman C.P."/>
            <person name="Blackwell M."/>
            <person name="Jeffries T.W."/>
            <person name="Grigoriev I.V."/>
        </authorList>
    </citation>
    <scope>NUCLEOTIDE SEQUENCE [LARGE SCALE GENOMIC DNA]</scope>
    <source>
        <strain evidence="4">NRRL Y-17796</strain>
    </source>
</reference>
<dbReference type="InterPro" id="IPR045237">
    <property type="entry name" value="COPS7/eIF3m"/>
</dbReference>
<evidence type="ECO:0000313" key="3">
    <source>
        <dbReference type="EMBL" id="ODV89690.1"/>
    </source>
</evidence>
<dbReference type="Proteomes" id="UP000095023">
    <property type="component" value="Unassembled WGS sequence"/>
</dbReference>
<dbReference type="GO" id="GO:0002183">
    <property type="term" value="P:cytoplasmic translational initiation"/>
    <property type="evidence" value="ECO:0007669"/>
    <property type="project" value="TreeGrafter"/>
</dbReference>
<keyword evidence="4" id="KW-1185">Reference proteome</keyword>
<dbReference type="OrthoDB" id="10267031at2759"/>
<sequence length="396" mass="43328">MDLYQQGHETLASDTAGTLVDIASIIDSLTDAEISESVSAKAEQSVFEGAKELAAHADKFLKLKPDSEFESAFNFLILTVFQQISTDSSLVLDELLPNLLSILSKPPPGSTVSVPAVLSVLSKMFNLLFSELNALSGEASDKTKLLIQQVFFTIATMAVEKGHYDALAMQLGQVDVWVKVWNVTDETAFYMKLADIIASADLNAAYKLNLKVASQSTDAAAVALRRGIQLPSQFDYDDLLALDTTQQVLNSGSAPEAAVLKMFLDAPEGKSAQDSIRSLAKEAKLPEDLLVRKLQLFVLANIASQHFAKNENVPYAVLAQALDVSEDEVEVYVIDAIRRDLVNGRLSQATSSFKVYRPSLHQFRQEHWQEVASKLDDWSVSLRNILSVLSQSTAGR</sequence>
<dbReference type="PANTHER" id="PTHR15350">
    <property type="entry name" value="COP9 SIGNALOSOME COMPLEX SUBUNIT 7/DENDRITIC CELL PROTEIN GA17"/>
    <property type="match status" value="1"/>
</dbReference>
<dbReference type="EMBL" id="KV453843">
    <property type="protein sequence ID" value="ODV89690.1"/>
    <property type="molecule type" value="Genomic_DNA"/>
</dbReference>
<dbReference type="SMART" id="SM00088">
    <property type="entry name" value="PINT"/>
    <property type="match status" value="1"/>
</dbReference>
<proteinExistence type="inferred from homology"/>
<dbReference type="PANTHER" id="PTHR15350:SF2">
    <property type="entry name" value="EUKARYOTIC TRANSLATION INITIATION FACTOR 3 SUBUNIT M"/>
    <property type="match status" value="1"/>
</dbReference>
<evidence type="ECO:0000259" key="2">
    <source>
        <dbReference type="PROSITE" id="PS50250"/>
    </source>
</evidence>
<organism evidence="3 4">
    <name type="scientific">Tortispora caseinolytica NRRL Y-17796</name>
    <dbReference type="NCBI Taxonomy" id="767744"/>
    <lineage>
        <taxon>Eukaryota</taxon>
        <taxon>Fungi</taxon>
        <taxon>Dikarya</taxon>
        <taxon>Ascomycota</taxon>
        <taxon>Saccharomycotina</taxon>
        <taxon>Trigonopsidomycetes</taxon>
        <taxon>Trigonopsidales</taxon>
        <taxon>Trigonopsidaceae</taxon>
        <taxon>Tortispora</taxon>
    </lineage>
</organism>
<accession>A0A1E4TD49</accession>
<evidence type="ECO:0000313" key="4">
    <source>
        <dbReference type="Proteomes" id="UP000095023"/>
    </source>
</evidence>
<gene>
    <name evidence="3" type="ORF">CANCADRAFT_141965</name>
</gene>
<dbReference type="InterPro" id="IPR040750">
    <property type="entry name" value="eIF3m_C_helix"/>
</dbReference>
<evidence type="ECO:0000256" key="1">
    <source>
        <dbReference type="ARBA" id="ARBA00008482"/>
    </source>
</evidence>
<dbReference type="PROSITE" id="PS50250">
    <property type="entry name" value="PCI"/>
    <property type="match status" value="1"/>
</dbReference>
<feature type="domain" description="PCI" evidence="2">
    <location>
        <begin position="185"/>
        <end position="360"/>
    </location>
</feature>
<name>A0A1E4TD49_9ASCO</name>
<dbReference type="AlphaFoldDB" id="A0A1E4TD49"/>
<dbReference type="Pfam" id="PF01399">
    <property type="entry name" value="PCI"/>
    <property type="match status" value="1"/>
</dbReference>